<dbReference type="AlphaFoldDB" id="A0AAN7PZ77"/>
<accession>A0AAN7PZ77</accession>
<gene>
    <name evidence="2" type="ORF">RN001_008518</name>
</gene>
<dbReference type="Gene3D" id="3.15.10.50">
    <property type="match status" value="1"/>
</dbReference>
<dbReference type="EMBL" id="JARPUR010000003">
    <property type="protein sequence ID" value="KAK4880372.1"/>
    <property type="molecule type" value="Genomic_DNA"/>
</dbReference>
<evidence type="ECO:0000313" key="2">
    <source>
        <dbReference type="EMBL" id="KAK4880372.1"/>
    </source>
</evidence>
<dbReference type="InterPro" id="IPR038602">
    <property type="entry name" value="Mite_allergen_7_sf"/>
</dbReference>
<feature type="chain" id="PRO_5042984929" evidence="1">
    <location>
        <begin position="19"/>
        <end position="254"/>
    </location>
</feature>
<name>A0AAN7PZ77_9COLE</name>
<evidence type="ECO:0000313" key="3">
    <source>
        <dbReference type="Proteomes" id="UP001353858"/>
    </source>
</evidence>
<proteinExistence type="predicted"/>
<sequence length="254" mass="28475">MTLTKLFFLSLFLASTFATEIQPKYLNLTSIDIAKLFPPLSNIDNIEDFFQLKKAQVAILNEYAKVLFAQINKYITDQGIDPLKMQDLIESFQWTIFSGEMSLKNGFLAGINTITGSGDVTFSYTYPVLKLHLPLSFNLLQLQYDYKIVFMNIGPSGKLKGTVKGCKYTIDIDLDLTTVRAKLTNFKLNTLGNLKLKFEGGIVEWIVNIFLSVAIPLVTPIIALVLDGFLEPSVVNLIQLFNNFMDQTLGPPLP</sequence>
<dbReference type="Pfam" id="PF16984">
    <property type="entry name" value="Grp7_allergen"/>
    <property type="match status" value="1"/>
</dbReference>
<evidence type="ECO:0000256" key="1">
    <source>
        <dbReference type="SAM" id="SignalP"/>
    </source>
</evidence>
<comment type="caution">
    <text evidence="2">The sequence shown here is derived from an EMBL/GenBank/DDBJ whole genome shotgun (WGS) entry which is preliminary data.</text>
</comment>
<feature type="signal peptide" evidence="1">
    <location>
        <begin position="1"/>
        <end position="18"/>
    </location>
</feature>
<protein>
    <submittedName>
        <fullName evidence="2">Uncharacterized protein</fullName>
    </submittedName>
</protein>
<dbReference type="InterPro" id="IPR020234">
    <property type="entry name" value="Mite_allergen_group-7"/>
</dbReference>
<keyword evidence="1" id="KW-0732">Signal</keyword>
<reference evidence="3" key="1">
    <citation type="submission" date="2023-01" db="EMBL/GenBank/DDBJ databases">
        <title>Key to firefly adult light organ development and bioluminescence: homeobox transcription factors regulate luciferase expression and transportation to peroxisome.</title>
        <authorList>
            <person name="Fu X."/>
        </authorList>
    </citation>
    <scope>NUCLEOTIDE SEQUENCE [LARGE SCALE GENOMIC DNA]</scope>
</reference>
<dbReference type="Proteomes" id="UP001353858">
    <property type="component" value="Unassembled WGS sequence"/>
</dbReference>
<keyword evidence="3" id="KW-1185">Reference proteome</keyword>
<organism evidence="2 3">
    <name type="scientific">Aquatica leii</name>
    <dbReference type="NCBI Taxonomy" id="1421715"/>
    <lineage>
        <taxon>Eukaryota</taxon>
        <taxon>Metazoa</taxon>
        <taxon>Ecdysozoa</taxon>
        <taxon>Arthropoda</taxon>
        <taxon>Hexapoda</taxon>
        <taxon>Insecta</taxon>
        <taxon>Pterygota</taxon>
        <taxon>Neoptera</taxon>
        <taxon>Endopterygota</taxon>
        <taxon>Coleoptera</taxon>
        <taxon>Polyphaga</taxon>
        <taxon>Elateriformia</taxon>
        <taxon>Elateroidea</taxon>
        <taxon>Lampyridae</taxon>
        <taxon>Luciolinae</taxon>
        <taxon>Aquatica</taxon>
    </lineage>
</organism>